<dbReference type="GO" id="GO:0046872">
    <property type="term" value="F:metal ion binding"/>
    <property type="evidence" value="ECO:0007669"/>
    <property type="project" value="UniProtKB-KW"/>
</dbReference>
<organism evidence="6 7">
    <name type="scientific">Haloactinopolyspora alba</name>
    <dbReference type="NCBI Taxonomy" id="648780"/>
    <lineage>
        <taxon>Bacteria</taxon>
        <taxon>Bacillati</taxon>
        <taxon>Actinomycetota</taxon>
        <taxon>Actinomycetes</taxon>
        <taxon>Jiangellales</taxon>
        <taxon>Jiangellaceae</taxon>
        <taxon>Haloactinopolyspora</taxon>
    </lineage>
</organism>
<dbReference type="InterPro" id="IPR024607">
    <property type="entry name" value="Sulfatase_CS"/>
</dbReference>
<evidence type="ECO:0000256" key="2">
    <source>
        <dbReference type="ARBA" id="ARBA00022723"/>
    </source>
</evidence>
<dbReference type="PROSITE" id="PS00523">
    <property type="entry name" value="SULFATASE_1"/>
    <property type="match status" value="1"/>
</dbReference>
<sequence length="550" mass="61389">MITNSTKKNVVLVVVDEWRAQSFGFAGDENAHTPAIDQLAAESLRYRQAISGTPVCCPARASFLTGQYPLDHGVYINDVELRPTGRTIAEVFRDEGYATGYVGKWHLYGSPDGWFGRRDAYVPPEARHGFQFWRAGECTHDYWNSVYYADDDPTPRVWPGYDSYAQTEQAAEFIEDRTAADEPFFLMLSYGPPHFPLDTAPEEFREHYNGRAIRVPGNVPSEHADSAADDLRGYYAHMAAIDECMSRLLRVIDATGRRDDTVVVFTSDHGDMMWSHGLQYKLVPWEESIRVPLLVRGPGIAPGDSDALFNSPDLMPTVLGFAGIAAPDGIQGTDFSDPSTTVDSAYLSVPAAYSTLRWYGIAEYRGVRTQRHTYVCAIDGPWLLFDNDADPGQSRNLVDDPDHAHVRDQLQEHLDEWRSRLRDEFLPGEYYIRRDQLEHYYEVNEPVGYSGRSSAGWASTIEAGRRWSIDTPLDMICDNADAAAIVARLVPELMPGHAPTVNGRDSVRLASLRHAGMIDEDRLSAVDEELAALGGRVNSCPDTVAIDRVV</sequence>
<evidence type="ECO:0000256" key="1">
    <source>
        <dbReference type="ARBA" id="ARBA00008779"/>
    </source>
</evidence>
<evidence type="ECO:0000256" key="3">
    <source>
        <dbReference type="ARBA" id="ARBA00022801"/>
    </source>
</evidence>
<dbReference type="CDD" id="cd16034">
    <property type="entry name" value="sulfatase_like"/>
    <property type="match status" value="1"/>
</dbReference>
<dbReference type="AlphaFoldDB" id="A0A2P8E963"/>
<evidence type="ECO:0000259" key="5">
    <source>
        <dbReference type="Pfam" id="PF00884"/>
    </source>
</evidence>
<reference evidence="6 7" key="1">
    <citation type="submission" date="2018-03" db="EMBL/GenBank/DDBJ databases">
        <title>Genomic Encyclopedia of Archaeal and Bacterial Type Strains, Phase II (KMG-II): from individual species to whole genera.</title>
        <authorList>
            <person name="Goeker M."/>
        </authorList>
    </citation>
    <scope>NUCLEOTIDE SEQUENCE [LARGE SCALE GENOMIC DNA]</scope>
    <source>
        <strain evidence="6 7">DSM 45211</strain>
    </source>
</reference>
<dbReference type="OrthoDB" id="9777306at2"/>
<evidence type="ECO:0000313" key="7">
    <source>
        <dbReference type="Proteomes" id="UP000243528"/>
    </source>
</evidence>
<name>A0A2P8E963_9ACTN</name>
<keyword evidence="7" id="KW-1185">Reference proteome</keyword>
<dbReference type="GO" id="GO:0004065">
    <property type="term" value="F:arylsulfatase activity"/>
    <property type="evidence" value="ECO:0007669"/>
    <property type="project" value="TreeGrafter"/>
</dbReference>
<dbReference type="InterPro" id="IPR017850">
    <property type="entry name" value="Alkaline_phosphatase_core_sf"/>
</dbReference>
<dbReference type="InterPro" id="IPR000917">
    <property type="entry name" value="Sulfatase_N"/>
</dbReference>
<keyword evidence="2" id="KW-0479">Metal-binding</keyword>
<dbReference type="PROSITE" id="PS00149">
    <property type="entry name" value="SULFATASE_2"/>
    <property type="match status" value="1"/>
</dbReference>
<keyword evidence="4" id="KW-0106">Calcium</keyword>
<feature type="domain" description="Sulfatase N-terminal" evidence="5">
    <location>
        <begin position="8"/>
        <end position="324"/>
    </location>
</feature>
<dbReference type="Proteomes" id="UP000243528">
    <property type="component" value="Unassembled WGS sequence"/>
</dbReference>
<dbReference type="InterPro" id="IPR050738">
    <property type="entry name" value="Sulfatase"/>
</dbReference>
<dbReference type="Pfam" id="PF00884">
    <property type="entry name" value="Sulfatase"/>
    <property type="match status" value="1"/>
</dbReference>
<dbReference type="PANTHER" id="PTHR42693">
    <property type="entry name" value="ARYLSULFATASE FAMILY MEMBER"/>
    <property type="match status" value="1"/>
</dbReference>
<dbReference type="PANTHER" id="PTHR42693:SF53">
    <property type="entry name" value="ENDO-4-O-SULFATASE"/>
    <property type="match status" value="1"/>
</dbReference>
<protein>
    <submittedName>
        <fullName evidence="6">Arylsulfatase A-like enzyme</fullName>
    </submittedName>
</protein>
<dbReference type="Gene3D" id="3.40.720.10">
    <property type="entry name" value="Alkaline Phosphatase, subunit A"/>
    <property type="match status" value="1"/>
</dbReference>
<accession>A0A2P8E963</accession>
<comment type="similarity">
    <text evidence="1">Belongs to the sulfatase family.</text>
</comment>
<keyword evidence="3" id="KW-0378">Hydrolase</keyword>
<dbReference type="SUPFAM" id="SSF53649">
    <property type="entry name" value="Alkaline phosphatase-like"/>
    <property type="match status" value="1"/>
</dbReference>
<dbReference type="EMBL" id="PYGE01000003">
    <property type="protein sequence ID" value="PSL05947.1"/>
    <property type="molecule type" value="Genomic_DNA"/>
</dbReference>
<dbReference type="RefSeq" id="WP_106536181.1">
    <property type="nucleotide sequence ID" value="NZ_ML142901.1"/>
</dbReference>
<gene>
    <name evidence="6" type="ORF">CLV30_10399</name>
</gene>
<dbReference type="Gene3D" id="3.30.1120.10">
    <property type="match status" value="1"/>
</dbReference>
<evidence type="ECO:0000313" key="6">
    <source>
        <dbReference type="EMBL" id="PSL05947.1"/>
    </source>
</evidence>
<proteinExistence type="inferred from homology"/>
<evidence type="ECO:0000256" key="4">
    <source>
        <dbReference type="ARBA" id="ARBA00022837"/>
    </source>
</evidence>
<comment type="caution">
    <text evidence="6">The sequence shown here is derived from an EMBL/GenBank/DDBJ whole genome shotgun (WGS) entry which is preliminary data.</text>
</comment>